<evidence type="ECO:0000313" key="2">
    <source>
        <dbReference type="EMBL" id="OXV06304.1"/>
    </source>
</evidence>
<dbReference type="Gene3D" id="3.30.160.60">
    <property type="entry name" value="Classic Zinc Finger"/>
    <property type="match status" value="1"/>
</dbReference>
<dbReference type="OrthoDB" id="5366256at2759"/>
<feature type="compositionally biased region" description="Polar residues" evidence="1">
    <location>
        <begin position="21"/>
        <end position="33"/>
    </location>
</feature>
<dbReference type="Proteomes" id="UP000243515">
    <property type="component" value="Unassembled WGS sequence"/>
</dbReference>
<name>A0A232LQD4_9EURO</name>
<reference evidence="2 3" key="1">
    <citation type="journal article" date="2015" name="Environ. Microbiol.">
        <title>Metagenome sequence of Elaphomyces granulatus from sporocarp tissue reveals Ascomycota ectomycorrhizal fingerprints of genome expansion and a Proteobacteria-rich microbiome.</title>
        <authorList>
            <person name="Quandt C.A."/>
            <person name="Kohler A."/>
            <person name="Hesse C.N."/>
            <person name="Sharpton T.J."/>
            <person name="Martin F."/>
            <person name="Spatafora J.W."/>
        </authorList>
    </citation>
    <scope>NUCLEOTIDE SEQUENCE [LARGE SCALE GENOMIC DNA]</scope>
    <source>
        <strain evidence="2 3">OSC145934</strain>
    </source>
</reference>
<evidence type="ECO:0008006" key="4">
    <source>
        <dbReference type="Google" id="ProtNLM"/>
    </source>
</evidence>
<feature type="compositionally biased region" description="Polar residues" evidence="1">
    <location>
        <begin position="188"/>
        <end position="206"/>
    </location>
</feature>
<dbReference type="AlphaFoldDB" id="A0A232LQD4"/>
<comment type="caution">
    <text evidence="2">The sequence shown here is derived from an EMBL/GenBank/DDBJ whole genome shotgun (WGS) entry which is preliminary data.</text>
</comment>
<keyword evidence="3" id="KW-1185">Reference proteome</keyword>
<feature type="region of interest" description="Disordered" evidence="1">
    <location>
        <begin position="185"/>
        <end position="206"/>
    </location>
</feature>
<proteinExistence type="predicted"/>
<feature type="compositionally biased region" description="Basic residues" evidence="1">
    <location>
        <begin position="1"/>
        <end position="20"/>
    </location>
</feature>
<evidence type="ECO:0000256" key="1">
    <source>
        <dbReference type="SAM" id="MobiDB-lite"/>
    </source>
</evidence>
<feature type="region of interest" description="Disordered" evidence="1">
    <location>
        <begin position="1"/>
        <end position="74"/>
    </location>
</feature>
<sequence length="406" mass="44470">MSPKKLKNLRAHSSQPRRNRSSALTGLPDSSSRIPLASRVGRAIGLVAPERQSPRQLPSGSGEPDSHSQQNRTGIGSDIATVGQESSSLSTFDGGSNLQSLSFPVVSTPSRSSIAPFTANFTHQLHQVPPQLPRSFDLMTLSHPLDLSREAYHSKPMDSNYHHSTPSLPSQDFHGSIESLAQYRPFLSPSNTPNMLPQNSRQQTEFFPQSQWSEFENPTQRADSVEQLPHRGEQVALSPFPASAPVSFPSSQSPLFPGEPFPMRINNPSNQSYYPHMTTYNLGQPGYDLNQATFVTSTLYPHPAAPDSRVPVTASPYLPSSSIRGSPEPESQVRVIESRPKPQCWDHGCNGREFSTFSNLLRHQRERSGAAAKSECPHCGAIFTRTTARNTHIAQGKCKGGKEPAD</sequence>
<evidence type="ECO:0000313" key="3">
    <source>
        <dbReference type="Proteomes" id="UP000243515"/>
    </source>
</evidence>
<dbReference type="EMBL" id="NPHW01005894">
    <property type="protein sequence ID" value="OXV06304.1"/>
    <property type="molecule type" value="Genomic_DNA"/>
</dbReference>
<organism evidence="2 3">
    <name type="scientific">Elaphomyces granulatus</name>
    <dbReference type="NCBI Taxonomy" id="519963"/>
    <lineage>
        <taxon>Eukaryota</taxon>
        <taxon>Fungi</taxon>
        <taxon>Dikarya</taxon>
        <taxon>Ascomycota</taxon>
        <taxon>Pezizomycotina</taxon>
        <taxon>Eurotiomycetes</taxon>
        <taxon>Eurotiomycetidae</taxon>
        <taxon>Eurotiales</taxon>
        <taxon>Elaphomycetaceae</taxon>
        <taxon>Elaphomyces</taxon>
    </lineage>
</organism>
<accession>A0A232LQD4</accession>
<gene>
    <name evidence="2" type="ORF">Egran_05927</name>
</gene>
<protein>
    <recommendedName>
        <fullName evidence="4">C2H2-type domain-containing protein</fullName>
    </recommendedName>
</protein>